<feature type="transmembrane region" description="Helical" evidence="8">
    <location>
        <begin position="331"/>
        <end position="350"/>
    </location>
</feature>
<dbReference type="GO" id="GO:0005789">
    <property type="term" value="C:endoplasmic reticulum membrane"/>
    <property type="evidence" value="ECO:0007669"/>
    <property type="project" value="UniProtKB-SubCell"/>
</dbReference>
<evidence type="ECO:0000256" key="6">
    <source>
        <dbReference type="ARBA" id="ARBA00022989"/>
    </source>
</evidence>
<evidence type="ECO:0000313" key="9">
    <source>
        <dbReference type="EMBL" id="CEF98243.1"/>
    </source>
</evidence>
<comment type="subcellular location">
    <subcellularLocation>
        <location evidence="1 8">Endoplasmic reticulum membrane</location>
        <topology evidence="1 8">Multi-pass membrane protein</topology>
    </subcellularLocation>
</comment>
<dbReference type="EMBL" id="CAID01000006">
    <property type="protein sequence ID" value="CEF98243.1"/>
    <property type="molecule type" value="Genomic_DNA"/>
</dbReference>
<dbReference type="OrthoDB" id="416834at2759"/>
<dbReference type="GO" id="GO:0006506">
    <property type="term" value="P:GPI anchor biosynthetic process"/>
    <property type="evidence" value="ECO:0007669"/>
    <property type="project" value="TreeGrafter"/>
</dbReference>
<gene>
    <name evidence="9" type="ORF">OT_ostta06g00765</name>
</gene>
<protein>
    <recommendedName>
        <fullName evidence="8">Mannosyltransferase</fullName>
        <ecNumber evidence="8">2.4.1.-</ecNumber>
    </recommendedName>
</protein>
<keyword evidence="3" id="KW-0808">Transferase</keyword>
<feature type="transmembrane region" description="Helical" evidence="8">
    <location>
        <begin position="189"/>
        <end position="213"/>
    </location>
</feature>
<proteinExistence type="inferred from homology"/>
<dbReference type="Proteomes" id="UP000009170">
    <property type="component" value="Unassembled WGS sequence"/>
</dbReference>
<evidence type="ECO:0000256" key="4">
    <source>
        <dbReference type="ARBA" id="ARBA00022692"/>
    </source>
</evidence>
<dbReference type="InterPro" id="IPR005599">
    <property type="entry name" value="GPI_mannosylTrfase"/>
</dbReference>
<reference evidence="9 10" key="2">
    <citation type="journal article" date="2014" name="BMC Genomics">
        <title>An improved genome of the model marine alga Ostreococcus tauri unfolds by assessing Illumina de novo assemblies.</title>
        <authorList>
            <person name="Blanc-Mathieu R."/>
            <person name="Verhelst B."/>
            <person name="Derelle E."/>
            <person name="Rombauts S."/>
            <person name="Bouget F.Y."/>
            <person name="Carre I."/>
            <person name="Chateau A."/>
            <person name="Eyre-Walker A."/>
            <person name="Grimsley N."/>
            <person name="Moreau H."/>
            <person name="Piegu B."/>
            <person name="Rivals E."/>
            <person name="Schackwitz W."/>
            <person name="Van de Peer Y."/>
            <person name="Piganeau G."/>
        </authorList>
    </citation>
    <scope>NUCLEOTIDE SEQUENCE [LARGE SCALE GENOMIC DNA]</scope>
    <source>
        <strain evidence="10">OTTH 0595 / CCAP 157/2 / RCC745</strain>
    </source>
</reference>
<evidence type="ECO:0000256" key="1">
    <source>
        <dbReference type="ARBA" id="ARBA00004477"/>
    </source>
</evidence>
<keyword evidence="7 8" id="KW-0472">Membrane</keyword>
<keyword evidence="2 8" id="KW-0328">Glycosyltransferase</keyword>
<comment type="similarity">
    <text evidence="8">Belongs to the glycosyltransferase 22 family.</text>
</comment>
<organism evidence="9 10">
    <name type="scientific">Ostreococcus tauri</name>
    <name type="common">Marine green alga</name>
    <dbReference type="NCBI Taxonomy" id="70448"/>
    <lineage>
        <taxon>Eukaryota</taxon>
        <taxon>Viridiplantae</taxon>
        <taxon>Chlorophyta</taxon>
        <taxon>Mamiellophyceae</taxon>
        <taxon>Mamiellales</taxon>
        <taxon>Bathycoccaceae</taxon>
        <taxon>Ostreococcus</taxon>
    </lineage>
</organism>
<evidence type="ECO:0000256" key="8">
    <source>
        <dbReference type="RuleBase" id="RU363075"/>
    </source>
</evidence>
<reference evidence="10" key="1">
    <citation type="journal article" date="2006" name="Proc. Natl. Acad. Sci. U.S.A.">
        <title>Genome analysis of the smallest free-living eukaryote Ostreococcus tauri unveils many unique features.</title>
        <authorList>
            <person name="Derelle E."/>
            <person name="Ferraz C."/>
            <person name="Rombauts S."/>
            <person name="Rouze P."/>
            <person name="Worden A.Z."/>
            <person name="Robbens S."/>
            <person name="Partensky F."/>
            <person name="Degroeve S."/>
            <person name="Echeynie S."/>
            <person name="Cooke R."/>
            <person name="Saeys Y."/>
            <person name="Wuyts J."/>
            <person name="Jabbari K."/>
            <person name="Bowler C."/>
            <person name="Panaud O."/>
            <person name="Piegu B."/>
            <person name="Ball S.G."/>
            <person name="Ral J.-P."/>
            <person name="Bouget F.-Y."/>
            <person name="Piganeau G."/>
            <person name="De Baets B."/>
            <person name="Picard A."/>
            <person name="Delseny M."/>
            <person name="Demaille J."/>
            <person name="Van de Peer Y."/>
            <person name="Moreau H."/>
        </authorList>
    </citation>
    <scope>NUCLEOTIDE SEQUENCE [LARGE SCALE GENOMIC DNA]</scope>
    <source>
        <strain evidence="10">OTTH 0595 / CCAP 157/2 / RCC745</strain>
    </source>
</reference>
<keyword evidence="4 8" id="KW-0812">Transmembrane</keyword>
<dbReference type="RefSeq" id="XP_022839160.1">
    <property type="nucleotide sequence ID" value="XM_022983951.1"/>
</dbReference>
<dbReference type="EC" id="2.4.1.-" evidence="8"/>
<evidence type="ECO:0000256" key="7">
    <source>
        <dbReference type="ARBA" id="ARBA00023136"/>
    </source>
</evidence>
<feature type="transmembrane region" description="Helical" evidence="8">
    <location>
        <begin position="308"/>
        <end position="325"/>
    </location>
</feature>
<keyword evidence="10" id="KW-1185">Reference proteome</keyword>
<dbReference type="PANTHER" id="PTHR22760:SF4">
    <property type="entry name" value="GPI MANNOSYLTRANSFERASE 3"/>
    <property type="match status" value="1"/>
</dbReference>
<name>A0A090N3J8_OSTTA</name>
<feature type="transmembrane region" description="Helical" evidence="8">
    <location>
        <begin position="357"/>
        <end position="375"/>
    </location>
</feature>
<dbReference type="AlphaFoldDB" id="A0A090N3J8"/>
<evidence type="ECO:0000256" key="2">
    <source>
        <dbReference type="ARBA" id="ARBA00022676"/>
    </source>
</evidence>
<feature type="transmembrane region" description="Helical" evidence="8">
    <location>
        <begin position="284"/>
        <end position="301"/>
    </location>
</feature>
<dbReference type="InParanoid" id="A0A090N3J8"/>
<keyword evidence="6 8" id="KW-1133">Transmembrane helix</keyword>
<dbReference type="FunCoup" id="A0A090N3J8">
    <property type="interactions" value="1819"/>
</dbReference>
<dbReference type="GO" id="GO:0000026">
    <property type="term" value="F:alpha-1,2-mannosyltransferase activity"/>
    <property type="evidence" value="ECO:0007669"/>
    <property type="project" value="TreeGrafter"/>
</dbReference>
<evidence type="ECO:0000256" key="3">
    <source>
        <dbReference type="ARBA" id="ARBA00022679"/>
    </source>
</evidence>
<evidence type="ECO:0000313" key="10">
    <source>
        <dbReference type="Proteomes" id="UP000009170"/>
    </source>
</evidence>
<dbReference type="STRING" id="70448.A0A090N3J8"/>
<keyword evidence="5 8" id="KW-0256">Endoplasmic reticulum</keyword>
<dbReference type="Pfam" id="PF03901">
    <property type="entry name" value="Glyco_transf_22"/>
    <property type="match status" value="1"/>
</dbReference>
<dbReference type="GeneID" id="9835349"/>
<dbReference type="PANTHER" id="PTHR22760">
    <property type="entry name" value="GLYCOSYLTRANSFERASE"/>
    <property type="match status" value="1"/>
</dbReference>
<dbReference type="KEGG" id="ota:OT_ostta06g00765"/>
<evidence type="ECO:0000256" key="5">
    <source>
        <dbReference type="ARBA" id="ARBA00022824"/>
    </source>
</evidence>
<comment type="caution">
    <text evidence="9">The sequence shown here is derived from an EMBL/GenBank/DDBJ whole genome shotgun (WGS) entry which is preliminary data.</text>
</comment>
<sequence>MPPKSRARPPKPPERARHLFTRPFALFLVLRIVNAFVVRTFFVADEFWQSAEVAHALVYGYGHATWEWRARLRSHAHPLLYAAVYKLGDVVGLRSDAFVRNAPRVVGGFIAAAHDAGCGRLGRRFGGEKCEFWSLALRAMNWFVFYCETRGLSNCAEACATTWALAYWPLDGLGRAKGGARRRRKALSFAAIACVMRPTSGILWLALGASALARRGDPVGEKARFALLEAAPIGAFALAASACVDRYFYGEWTFVPWNFVKFNFLSGKSAIYGANPWHWYLTQGYPAVLGTMLPLALIGFWRNRVKNNAAFAVTFWTIFGYSLAAHKEFRFILPCVSASIVSAASVLTEMTPSRRRLVLLALALTNVPAALYMSLRHQAGTIALMPHIANLAKQGAIVDGGVLFAVPCHQTPFYAHVHREIRMEFLDCSPDIPEGEDDSARFASDPETWLNARFGRTVDDSHRTCAVASALAPSHVALFDGDARRAAPWLERWNYALERTFHHADVAVDREIQRALHLYARPPHDASACRAQT</sequence>
<accession>A0A090N3J8</accession>